<proteinExistence type="inferred from homology"/>
<feature type="domain" description="Type II/III secretion system secretin-like" evidence="6">
    <location>
        <begin position="371"/>
        <end position="533"/>
    </location>
</feature>
<dbReference type="EMBL" id="VGIR01000070">
    <property type="protein sequence ID" value="MBM3332259.1"/>
    <property type="molecule type" value="Genomic_DNA"/>
</dbReference>
<dbReference type="GO" id="GO:0016020">
    <property type="term" value="C:membrane"/>
    <property type="evidence" value="ECO:0007669"/>
    <property type="project" value="UniProtKB-SubCell"/>
</dbReference>
<dbReference type="PANTHER" id="PTHR30332:SF24">
    <property type="entry name" value="SECRETIN GSPD-RELATED"/>
    <property type="match status" value="1"/>
</dbReference>
<name>A0A937XJ16_UNCW3</name>
<comment type="similarity">
    <text evidence="4">Belongs to the bacterial secretin family.</text>
</comment>
<evidence type="ECO:0000313" key="8">
    <source>
        <dbReference type="EMBL" id="MBM3332259.1"/>
    </source>
</evidence>
<sequence>MTRKTAIPFLAVLCLCSVLLAQEPVSVTDVAVDKLLENVRVTVVCSGNPNVSSYLSADPLALVVDVMGATSKLQQERIESAYYPVSGVKVEQSEAASGLRVTIGLRDPVEHRVTVENGLVVVELGLHPIAPTPVMVSEDQFAGKRLTLYVKDADLTDIIRMIASQFDLNILATQDVKSLVTVRLNDVPLRQGLDALLKAGLANMVVDKQGIIIVKPEKKEMFGETQTRLFPLDYVEAKDIVRVMKKVMSPVGEALAADRRLAAGGGSERSAYVMVSDIPEALERVAEFIAEYDRPIPQIVIEVKFVETMVNASDILGVEWKLGLAARAGAPAVGEDDAFPLIVPNGLLPGLSNAVIGRLDYSGLSAAMDFLQTRGNSRVLASPSTMTLDNHTATISMGTDVPLQELSTDPKTGLVLSTWRTRSVPIALEVTPHVTSDGRVSMRVKPSVEAITGWVGSSDNRQPIVSRRSAESHIVVGDGEVAVIGGLTRDEETKTIGKIPLLGDIPILGHLFRKTTINHTKSELIIFIIPRVVAPQIQTSQRPGKYFVD</sequence>
<evidence type="ECO:0000259" key="6">
    <source>
        <dbReference type="Pfam" id="PF00263"/>
    </source>
</evidence>
<dbReference type="InterPro" id="IPR004846">
    <property type="entry name" value="T2SS/T3SS_dom"/>
</dbReference>
<dbReference type="Gene3D" id="3.30.1370.120">
    <property type="match status" value="1"/>
</dbReference>
<accession>A0A937XJ16</accession>
<evidence type="ECO:0000256" key="2">
    <source>
        <dbReference type="ARBA" id="ARBA00022729"/>
    </source>
</evidence>
<dbReference type="PRINTS" id="PR00811">
    <property type="entry name" value="BCTERIALGSPD"/>
</dbReference>
<comment type="subcellular location">
    <subcellularLocation>
        <location evidence="1">Membrane</location>
    </subcellularLocation>
</comment>
<evidence type="ECO:0000256" key="3">
    <source>
        <dbReference type="ARBA" id="ARBA00023136"/>
    </source>
</evidence>
<evidence type="ECO:0000313" key="9">
    <source>
        <dbReference type="Proteomes" id="UP000779900"/>
    </source>
</evidence>
<keyword evidence="3" id="KW-0472">Membrane</keyword>
<evidence type="ECO:0000259" key="7">
    <source>
        <dbReference type="Pfam" id="PF11741"/>
    </source>
</evidence>
<dbReference type="PROSITE" id="PS00875">
    <property type="entry name" value="T2SP_D"/>
    <property type="match status" value="1"/>
</dbReference>
<dbReference type="Proteomes" id="UP000779900">
    <property type="component" value="Unassembled WGS sequence"/>
</dbReference>
<dbReference type="InterPro" id="IPR038591">
    <property type="entry name" value="NolW-like_sf"/>
</dbReference>
<dbReference type="Pfam" id="PF00263">
    <property type="entry name" value="Secretin"/>
    <property type="match status" value="1"/>
</dbReference>
<dbReference type="Pfam" id="PF11741">
    <property type="entry name" value="AMIN"/>
    <property type="match status" value="1"/>
</dbReference>
<dbReference type="GO" id="GO:0015627">
    <property type="term" value="C:type II protein secretion system complex"/>
    <property type="evidence" value="ECO:0007669"/>
    <property type="project" value="TreeGrafter"/>
</dbReference>
<feature type="chain" id="PRO_5037267031" evidence="5">
    <location>
        <begin position="22"/>
        <end position="549"/>
    </location>
</feature>
<evidence type="ECO:0000256" key="1">
    <source>
        <dbReference type="ARBA" id="ARBA00004370"/>
    </source>
</evidence>
<dbReference type="InterPro" id="IPR050810">
    <property type="entry name" value="Bact_Secretion_Sys_Channel"/>
</dbReference>
<dbReference type="Gene3D" id="2.60.40.3500">
    <property type="match status" value="1"/>
</dbReference>
<evidence type="ECO:0000256" key="5">
    <source>
        <dbReference type="SAM" id="SignalP"/>
    </source>
</evidence>
<feature type="domain" description="AMIN" evidence="7">
    <location>
        <begin position="38"/>
        <end position="113"/>
    </location>
</feature>
<feature type="signal peptide" evidence="5">
    <location>
        <begin position="1"/>
        <end position="21"/>
    </location>
</feature>
<gene>
    <name evidence="8" type="ORF">FJY68_10515</name>
</gene>
<dbReference type="InterPro" id="IPR001775">
    <property type="entry name" value="GspD/PilQ"/>
</dbReference>
<reference evidence="8" key="1">
    <citation type="submission" date="2019-03" db="EMBL/GenBank/DDBJ databases">
        <title>Lake Tanganyika Metagenome-Assembled Genomes (MAGs).</title>
        <authorList>
            <person name="Tran P."/>
        </authorList>
    </citation>
    <scope>NUCLEOTIDE SEQUENCE</scope>
    <source>
        <strain evidence="8">K_DeepCast_150m_m2_040</strain>
    </source>
</reference>
<evidence type="ECO:0000256" key="4">
    <source>
        <dbReference type="RuleBase" id="RU004003"/>
    </source>
</evidence>
<comment type="caution">
    <text evidence="8">The sequence shown here is derived from an EMBL/GenBank/DDBJ whole genome shotgun (WGS) entry which is preliminary data.</text>
</comment>
<dbReference type="AlphaFoldDB" id="A0A937XJ16"/>
<organism evidence="8 9">
    <name type="scientific">candidate division WOR-3 bacterium</name>
    <dbReference type="NCBI Taxonomy" id="2052148"/>
    <lineage>
        <taxon>Bacteria</taxon>
        <taxon>Bacteria division WOR-3</taxon>
    </lineage>
</organism>
<dbReference type="PANTHER" id="PTHR30332">
    <property type="entry name" value="PROBABLE GENERAL SECRETION PATHWAY PROTEIN D"/>
    <property type="match status" value="1"/>
</dbReference>
<protein>
    <submittedName>
        <fullName evidence="8">AMIN domain-containing protein</fullName>
    </submittedName>
</protein>
<dbReference type="InterPro" id="IPR021731">
    <property type="entry name" value="AMIN_dom"/>
</dbReference>
<dbReference type="InterPro" id="IPR004845">
    <property type="entry name" value="T2SS_GspD_CS"/>
</dbReference>
<dbReference type="GO" id="GO:0009306">
    <property type="term" value="P:protein secretion"/>
    <property type="evidence" value="ECO:0007669"/>
    <property type="project" value="InterPro"/>
</dbReference>
<dbReference type="Gene3D" id="3.30.1370.130">
    <property type="match status" value="1"/>
</dbReference>
<keyword evidence="2 5" id="KW-0732">Signal</keyword>